<dbReference type="OrthoDB" id="1122768at2"/>
<organism evidence="2 3">
    <name type="scientific">Polaribacter gangjinensis</name>
    <dbReference type="NCBI Taxonomy" id="574710"/>
    <lineage>
        <taxon>Bacteria</taxon>
        <taxon>Pseudomonadati</taxon>
        <taxon>Bacteroidota</taxon>
        <taxon>Flavobacteriia</taxon>
        <taxon>Flavobacteriales</taxon>
        <taxon>Flavobacteriaceae</taxon>
    </lineage>
</organism>
<comment type="caution">
    <text evidence="2">The sequence shown here is derived from an EMBL/GenBank/DDBJ whole genome shotgun (WGS) entry which is preliminary data.</text>
</comment>
<feature type="transmembrane region" description="Helical" evidence="1">
    <location>
        <begin position="74"/>
        <end position="95"/>
    </location>
</feature>
<feature type="transmembrane region" description="Helical" evidence="1">
    <location>
        <begin position="44"/>
        <end position="62"/>
    </location>
</feature>
<name>A0A2S7W8N1_9FLAO</name>
<dbReference type="InterPro" id="IPR025250">
    <property type="entry name" value="DUF4199"/>
</dbReference>
<protein>
    <submittedName>
        <fullName evidence="2">DUF4199 domain-containing protein</fullName>
    </submittedName>
</protein>
<sequence length="173" mass="18588">MENQANSKSFIINNGVILGVLGVLISVINYAFGTHLDPHWSNSLASGIFFIGLIILGINQFKKANGGFLSWGQGVKIGVGIAILAALISVIYNYIFVTFVEPDFMAQVMEVQNQKFLDQGMSQEQIEAANAMSEKFKSPLITSAFGIIASAIGGFIVSAIAAAVMKKSEEETY</sequence>
<keyword evidence="3" id="KW-1185">Reference proteome</keyword>
<feature type="transmembrane region" description="Helical" evidence="1">
    <location>
        <begin position="140"/>
        <end position="164"/>
    </location>
</feature>
<accession>A0A2S7W8N1</accession>
<evidence type="ECO:0000256" key="1">
    <source>
        <dbReference type="SAM" id="Phobius"/>
    </source>
</evidence>
<proteinExistence type="predicted"/>
<dbReference type="RefSeq" id="WP_105045118.1">
    <property type="nucleotide sequence ID" value="NZ_CP150662.1"/>
</dbReference>
<dbReference type="Pfam" id="PF13858">
    <property type="entry name" value="DUF4199"/>
    <property type="match status" value="1"/>
</dbReference>
<feature type="transmembrane region" description="Helical" evidence="1">
    <location>
        <begin position="12"/>
        <end position="32"/>
    </location>
</feature>
<gene>
    <name evidence="2" type="ORF">BTO13_01150</name>
</gene>
<keyword evidence="1" id="KW-0812">Transmembrane</keyword>
<keyword evidence="1" id="KW-1133">Transmembrane helix</keyword>
<dbReference type="EMBL" id="MSCL01000001">
    <property type="protein sequence ID" value="PQJ73969.1"/>
    <property type="molecule type" value="Genomic_DNA"/>
</dbReference>
<dbReference type="AlphaFoldDB" id="A0A2S7W8N1"/>
<reference evidence="2 3" key="1">
    <citation type="submission" date="2016-12" db="EMBL/GenBank/DDBJ databases">
        <title>Trade-off between light-utilization and light-protection in marine flavobacteria.</title>
        <authorList>
            <person name="Kumagai Y."/>
            <person name="Yoshizawa S."/>
            <person name="Kogure K."/>
            <person name="Iwasaki W."/>
        </authorList>
    </citation>
    <scope>NUCLEOTIDE SEQUENCE [LARGE SCALE GENOMIC DNA]</scope>
    <source>
        <strain evidence="2 3">KCTC 22729</strain>
    </source>
</reference>
<keyword evidence="1" id="KW-0472">Membrane</keyword>
<dbReference type="Proteomes" id="UP000237608">
    <property type="component" value="Unassembled WGS sequence"/>
</dbReference>
<evidence type="ECO:0000313" key="3">
    <source>
        <dbReference type="Proteomes" id="UP000237608"/>
    </source>
</evidence>
<evidence type="ECO:0000313" key="2">
    <source>
        <dbReference type="EMBL" id="PQJ73969.1"/>
    </source>
</evidence>